<keyword evidence="4" id="KW-1185">Reference proteome</keyword>
<name>A0A9J5X1A9_SOLCO</name>
<reference evidence="3 4" key="1">
    <citation type="submission" date="2020-09" db="EMBL/GenBank/DDBJ databases">
        <title>De no assembly of potato wild relative species, Solanum commersonii.</title>
        <authorList>
            <person name="Cho K."/>
        </authorList>
    </citation>
    <scope>NUCLEOTIDE SEQUENCE [LARGE SCALE GENOMIC DNA]</scope>
    <source>
        <strain evidence="3">LZ3.2</strain>
        <tissue evidence="3">Leaf</tissue>
    </source>
</reference>
<feature type="compositionally biased region" description="Polar residues" evidence="1">
    <location>
        <begin position="450"/>
        <end position="462"/>
    </location>
</feature>
<gene>
    <name evidence="3" type="ORF">H5410_051711</name>
</gene>
<dbReference type="Pfam" id="PF09331">
    <property type="entry name" value="DUF1985"/>
    <property type="match status" value="1"/>
</dbReference>
<dbReference type="PANTHER" id="PTHR48302:SF2">
    <property type="entry name" value="DUF1985 DOMAIN-CONTAINING PROTEIN"/>
    <property type="match status" value="1"/>
</dbReference>
<evidence type="ECO:0000256" key="1">
    <source>
        <dbReference type="SAM" id="MobiDB-lite"/>
    </source>
</evidence>
<sequence length="502" mass="56918">MDPDPTSNLSNTNRTIYDSDDENWAEIRSKSLHDPLNLINQSNKDVPKSSKPKSMKYVIKKVPTHAIRFGVPFNTNFLEEFQKSIGDDVIDLFRATIFGPYLDIPKCNFQGQIKNAIPRNLNTCNQSLSRLFQKYFPGAVKSVSKNHLVQRFLMGNWENNQDALQMAILYFFHTFILAQTGNSSISVNEFLMVEDGRYQVYPWGQIAFTKLMDSLRQDFNLSKQLYRLYGLPYALNVWTYEFASQLNPEIAVKERNVIPRICNWRVVALKPKFEMLMTSIFQENACSNIVPTPEELAAFDLNEDEHDPPSLPTTKAVNPKIVQPNDIADFDDFSTRPPEQLLRRSSRVSDTSSPPPPKKRKKVDTPKTKVSEPSQPDQSNVSLNQPFSIPDGPSTPATNVHGSADAQKVNYVIPDIEELKDHLKNYELVILIKENHSQLMLSRHKENNKGDPQSSNKQPSSHIRTDSADAVGVADFEVGVFVNEGGQQVHVNAEIDHNISNR</sequence>
<protein>
    <recommendedName>
        <fullName evidence="2">DUF1985 domain-containing protein</fullName>
    </recommendedName>
</protein>
<dbReference type="EMBL" id="JACXVP010000010">
    <property type="protein sequence ID" value="KAG5581084.1"/>
    <property type="molecule type" value="Genomic_DNA"/>
</dbReference>
<feature type="compositionally biased region" description="Polar residues" evidence="1">
    <location>
        <begin position="371"/>
        <end position="387"/>
    </location>
</feature>
<evidence type="ECO:0000313" key="4">
    <source>
        <dbReference type="Proteomes" id="UP000824120"/>
    </source>
</evidence>
<proteinExistence type="predicted"/>
<dbReference type="OrthoDB" id="1305596at2759"/>
<organism evidence="3 4">
    <name type="scientific">Solanum commersonii</name>
    <name type="common">Commerson's wild potato</name>
    <name type="synonym">Commerson's nightshade</name>
    <dbReference type="NCBI Taxonomy" id="4109"/>
    <lineage>
        <taxon>Eukaryota</taxon>
        <taxon>Viridiplantae</taxon>
        <taxon>Streptophyta</taxon>
        <taxon>Embryophyta</taxon>
        <taxon>Tracheophyta</taxon>
        <taxon>Spermatophyta</taxon>
        <taxon>Magnoliopsida</taxon>
        <taxon>eudicotyledons</taxon>
        <taxon>Gunneridae</taxon>
        <taxon>Pentapetalae</taxon>
        <taxon>asterids</taxon>
        <taxon>lamiids</taxon>
        <taxon>Solanales</taxon>
        <taxon>Solanaceae</taxon>
        <taxon>Solanoideae</taxon>
        <taxon>Solaneae</taxon>
        <taxon>Solanum</taxon>
    </lineage>
</organism>
<evidence type="ECO:0000313" key="3">
    <source>
        <dbReference type="EMBL" id="KAG5581084.1"/>
    </source>
</evidence>
<feature type="region of interest" description="Disordered" evidence="1">
    <location>
        <begin position="302"/>
        <end position="401"/>
    </location>
</feature>
<feature type="region of interest" description="Disordered" evidence="1">
    <location>
        <begin position="443"/>
        <end position="466"/>
    </location>
</feature>
<dbReference type="Proteomes" id="UP000824120">
    <property type="component" value="Chromosome 10"/>
</dbReference>
<dbReference type="PANTHER" id="PTHR48302">
    <property type="entry name" value="ULP1 PROTEASE FAMILY, C-TERMINAL CATALYTIC DOMAIN CONTAINING PROTEIN"/>
    <property type="match status" value="1"/>
</dbReference>
<evidence type="ECO:0000259" key="2">
    <source>
        <dbReference type="Pfam" id="PF09331"/>
    </source>
</evidence>
<feature type="domain" description="DUF1985" evidence="2">
    <location>
        <begin position="125"/>
        <end position="213"/>
    </location>
</feature>
<comment type="caution">
    <text evidence="3">The sequence shown here is derived from an EMBL/GenBank/DDBJ whole genome shotgun (WGS) entry which is preliminary data.</text>
</comment>
<dbReference type="AlphaFoldDB" id="A0A9J5X1A9"/>
<accession>A0A9J5X1A9</accession>
<dbReference type="InterPro" id="IPR015410">
    <property type="entry name" value="DUF1985"/>
</dbReference>